<dbReference type="AlphaFoldDB" id="A0ABD0KJ04"/>
<evidence type="ECO:0000313" key="3">
    <source>
        <dbReference type="Proteomes" id="UP001519460"/>
    </source>
</evidence>
<accession>A0ABD0KJ04</accession>
<keyword evidence="3" id="KW-1185">Reference proteome</keyword>
<gene>
    <name evidence="2" type="ORF">BaRGS_00021782</name>
</gene>
<dbReference type="EMBL" id="JACVVK020000171">
    <property type="protein sequence ID" value="KAK7486966.1"/>
    <property type="molecule type" value="Genomic_DNA"/>
</dbReference>
<organism evidence="2 3">
    <name type="scientific">Batillaria attramentaria</name>
    <dbReference type="NCBI Taxonomy" id="370345"/>
    <lineage>
        <taxon>Eukaryota</taxon>
        <taxon>Metazoa</taxon>
        <taxon>Spiralia</taxon>
        <taxon>Lophotrochozoa</taxon>
        <taxon>Mollusca</taxon>
        <taxon>Gastropoda</taxon>
        <taxon>Caenogastropoda</taxon>
        <taxon>Sorbeoconcha</taxon>
        <taxon>Cerithioidea</taxon>
        <taxon>Batillariidae</taxon>
        <taxon>Batillaria</taxon>
    </lineage>
</organism>
<sequence>QRFCSGYPELTVAAGTCRAAGSLEFQAECSRRMKEHSFLCSKCHATVHYSWGELCVSILSVEVRLDWKTCARALHEGGKGRTRRQLSPQLVRYELDLKGHAQGGREDPTRHFTAPSYNSVTSSETQSDLQRDVSSI</sequence>
<evidence type="ECO:0000313" key="2">
    <source>
        <dbReference type="EMBL" id="KAK7486966.1"/>
    </source>
</evidence>
<proteinExistence type="predicted"/>
<feature type="non-terminal residue" evidence="2">
    <location>
        <position position="1"/>
    </location>
</feature>
<feature type="compositionally biased region" description="Polar residues" evidence="1">
    <location>
        <begin position="115"/>
        <end position="136"/>
    </location>
</feature>
<feature type="compositionally biased region" description="Basic and acidic residues" evidence="1">
    <location>
        <begin position="99"/>
        <end position="110"/>
    </location>
</feature>
<dbReference type="Proteomes" id="UP001519460">
    <property type="component" value="Unassembled WGS sequence"/>
</dbReference>
<protein>
    <submittedName>
        <fullName evidence="2">Uncharacterized protein</fullName>
    </submittedName>
</protein>
<comment type="caution">
    <text evidence="2">The sequence shown here is derived from an EMBL/GenBank/DDBJ whole genome shotgun (WGS) entry which is preliminary data.</text>
</comment>
<evidence type="ECO:0000256" key="1">
    <source>
        <dbReference type="SAM" id="MobiDB-lite"/>
    </source>
</evidence>
<name>A0ABD0KJ04_9CAEN</name>
<feature type="region of interest" description="Disordered" evidence="1">
    <location>
        <begin position="99"/>
        <end position="136"/>
    </location>
</feature>
<reference evidence="2 3" key="1">
    <citation type="journal article" date="2023" name="Sci. Data">
        <title>Genome assembly of the Korean intertidal mud-creeper Batillaria attramentaria.</title>
        <authorList>
            <person name="Patra A.K."/>
            <person name="Ho P.T."/>
            <person name="Jun S."/>
            <person name="Lee S.J."/>
            <person name="Kim Y."/>
            <person name="Won Y.J."/>
        </authorList>
    </citation>
    <scope>NUCLEOTIDE SEQUENCE [LARGE SCALE GENOMIC DNA]</scope>
    <source>
        <strain evidence="2">Wonlab-2016</strain>
    </source>
</reference>